<feature type="transmembrane region" description="Helical" evidence="7">
    <location>
        <begin position="152"/>
        <end position="172"/>
    </location>
</feature>
<evidence type="ECO:0000256" key="6">
    <source>
        <dbReference type="ARBA" id="ARBA00038001"/>
    </source>
</evidence>
<dbReference type="CDD" id="cd03467">
    <property type="entry name" value="Rieske"/>
    <property type="match status" value="1"/>
</dbReference>
<evidence type="ECO:0000259" key="8">
    <source>
        <dbReference type="PROSITE" id="PS51296"/>
    </source>
</evidence>
<keyword evidence="10" id="KW-1185">Reference proteome</keyword>
<comment type="similarity">
    <text evidence="6">Belongs to the bacterial ring-hydroxylating dioxygenase ferredoxin component family.</text>
</comment>
<dbReference type="Proteomes" id="UP001501867">
    <property type="component" value="Unassembled WGS sequence"/>
</dbReference>
<dbReference type="RefSeq" id="WP_344157415.1">
    <property type="nucleotide sequence ID" value="NZ_BAAABV010000015.1"/>
</dbReference>
<evidence type="ECO:0000256" key="5">
    <source>
        <dbReference type="ARBA" id="ARBA00034078"/>
    </source>
</evidence>
<organism evidence="9 10">
    <name type="scientific">Streptomyces polychromogenes</name>
    <dbReference type="NCBI Taxonomy" id="67342"/>
    <lineage>
        <taxon>Bacteria</taxon>
        <taxon>Bacillati</taxon>
        <taxon>Actinomycetota</taxon>
        <taxon>Actinomycetes</taxon>
        <taxon>Kitasatosporales</taxon>
        <taxon>Streptomycetaceae</taxon>
        <taxon>Streptomyces</taxon>
    </lineage>
</organism>
<evidence type="ECO:0000313" key="9">
    <source>
        <dbReference type="EMBL" id="GAA0286297.1"/>
    </source>
</evidence>
<dbReference type="PANTHER" id="PTHR21496:SF0">
    <property type="entry name" value="RIESKE DOMAIN-CONTAINING PROTEIN"/>
    <property type="match status" value="1"/>
</dbReference>
<dbReference type="InterPro" id="IPR036922">
    <property type="entry name" value="Rieske_2Fe-2S_sf"/>
</dbReference>
<gene>
    <name evidence="9" type="ORF">GCM10010302_25710</name>
</gene>
<feature type="domain" description="Rieske" evidence="8">
    <location>
        <begin position="193"/>
        <end position="289"/>
    </location>
</feature>
<comment type="cofactor">
    <cofactor evidence="5">
        <name>[2Fe-2S] cluster</name>
        <dbReference type="ChEBI" id="CHEBI:190135"/>
    </cofactor>
</comment>
<sequence>MEKHRTTPGPGPLLAAVDRLERAPQADALIAGLRSAVRALPLGPVRDLLHGRPLGHPAHPLLVQVPIGTWLSAAVLDLLPERHRAAAPVLVGVGLAAAAPAAAAGWADWAELPPEQARTGLVHALANTAGVALYAASLAARTRGRHRRGRALALAGLATVGAAGALGGHLAYRQAAGANHAEQVGHMVRDGWHHLGAATAFPVGRAVLARIDGVDVLVVREDDNNVHALADRCSHMGGPLSEGELEDGCVRCPWHGSRFRLSDGWNVEGPATAPQPAFETRVVAGRVEARLLRGREPAAA</sequence>
<evidence type="ECO:0000256" key="3">
    <source>
        <dbReference type="ARBA" id="ARBA00023004"/>
    </source>
</evidence>
<dbReference type="PANTHER" id="PTHR21496">
    <property type="entry name" value="FERREDOXIN-RELATED"/>
    <property type="match status" value="1"/>
</dbReference>
<evidence type="ECO:0000256" key="2">
    <source>
        <dbReference type="ARBA" id="ARBA00022723"/>
    </source>
</evidence>
<dbReference type="SUPFAM" id="SSF50022">
    <property type="entry name" value="ISP domain"/>
    <property type="match status" value="1"/>
</dbReference>
<feature type="transmembrane region" description="Helical" evidence="7">
    <location>
        <begin position="119"/>
        <end position="140"/>
    </location>
</feature>
<dbReference type="EMBL" id="BAAABV010000015">
    <property type="protein sequence ID" value="GAA0286297.1"/>
    <property type="molecule type" value="Genomic_DNA"/>
</dbReference>
<evidence type="ECO:0000256" key="4">
    <source>
        <dbReference type="ARBA" id="ARBA00023014"/>
    </source>
</evidence>
<keyword evidence="2" id="KW-0479">Metal-binding</keyword>
<evidence type="ECO:0000313" key="10">
    <source>
        <dbReference type="Proteomes" id="UP001501867"/>
    </source>
</evidence>
<dbReference type="InterPro" id="IPR019251">
    <property type="entry name" value="DUF2231_TM"/>
</dbReference>
<proteinExistence type="inferred from homology"/>
<comment type="caution">
    <text evidence="9">The sequence shown here is derived from an EMBL/GenBank/DDBJ whole genome shotgun (WGS) entry which is preliminary data.</text>
</comment>
<name>A0ABP3F298_9ACTN</name>
<dbReference type="Gene3D" id="2.102.10.10">
    <property type="entry name" value="Rieske [2Fe-2S] iron-sulphur domain"/>
    <property type="match status" value="1"/>
</dbReference>
<accession>A0ABP3F298</accession>
<keyword evidence="7" id="KW-1133">Transmembrane helix</keyword>
<evidence type="ECO:0000256" key="7">
    <source>
        <dbReference type="SAM" id="Phobius"/>
    </source>
</evidence>
<keyword evidence="7" id="KW-0472">Membrane</keyword>
<keyword evidence="1" id="KW-0001">2Fe-2S</keyword>
<dbReference type="Pfam" id="PF00355">
    <property type="entry name" value="Rieske"/>
    <property type="match status" value="1"/>
</dbReference>
<reference evidence="10" key="1">
    <citation type="journal article" date="2019" name="Int. J. Syst. Evol. Microbiol.">
        <title>The Global Catalogue of Microorganisms (GCM) 10K type strain sequencing project: providing services to taxonomists for standard genome sequencing and annotation.</title>
        <authorList>
            <consortium name="The Broad Institute Genomics Platform"/>
            <consortium name="The Broad Institute Genome Sequencing Center for Infectious Disease"/>
            <person name="Wu L."/>
            <person name="Ma J."/>
        </authorList>
    </citation>
    <scope>NUCLEOTIDE SEQUENCE [LARGE SCALE GENOMIC DNA]</scope>
    <source>
        <strain evidence="10">JCM 4505</strain>
    </source>
</reference>
<keyword evidence="3" id="KW-0408">Iron</keyword>
<protein>
    <recommendedName>
        <fullName evidence="8">Rieske domain-containing protein</fullName>
    </recommendedName>
</protein>
<dbReference type="Pfam" id="PF09990">
    <property type="entry name" value="DUF2231"/>
    <property type="match status" value="1"/>
</dbReference>
<keyword evidence="7" id="KW-0812">Transmembrane</keyword>
<dbReference type="InterPro" id="IPR017941">
    <property type="entry name" value="Rieske_2Fe-2S"/>
</dbReference>
<feature type="transmembrane region" description="Helical" evidence="7">
    <location>
        <begin position="86"/>
        <end position="107"/>
    </location>
</feature>
<evidence type="ECO:0000256" key="1">
    <source>
        <dbReference type="ARBA" id="ARBA00022714"/>
    </source>
</evidence>
<dbReference type="PROSITE" id="PS51296">
    <property type="entry name" value="RIESKE"/>
    <property type="match status" value="1"/>
</dbReference>
<keyword evidence="4" id="KW-0411">Iron-sulfur</keyword>